<evidence type="ECO:0000313" key="1">
    <source>
        <dbReference type="EMBL" id="TFE90535.1"/>
    </source>
</evidence>
<dbReference type="OrthoDB" id="573695at2"/>
<organism evidence="1 2">
    <name type="scientific">Paenibacillus athensensis</name>
    <dbReference type="NCBI Taxonomy" id="1967502"/>
    <lineage>
        <taxon>Bacteria</taxon>
        <taxon>Bacillati</taxon>
        <taxon>Bacillota</taxon>
        <taxon>Bacilli</taxon>
        <taxon>Bacillales</taxon>
        <taxon>Paenibacillaceae</taxon>
        <taxon>Paenibacillus</taxon>
    </lineage>
</organism>
<dbReference type="RefSeq" id="WP_134750192.1">
    <property type="nucleotide sequence ID" value="NZ_MYFO02000008.1"/>
</dbReference>
<protein>
    <submittedName>
        <fullName evidence="1">Uncharacterized protein</fullName>
    </submittedName>
</protein>
<accession>A0A4Y8Q847</accession>
<reference evidence="1 2" key="1">
    <citation type="submission" date="2017-03" db="EMBL/GenBank/DDBJ databases">
        <title>Isolation of Levoglucosan Utilizing Bacteria.</title>
        <authorList>
            <person name="Arya A.S."/>
        </authorList>
    </citation>
    <scope>NUCLEOTIDE SEQUENCE [LARGE SCALE GENOMIC DNA]</scope>
    <source>
        <strain evidence="1 2">MEC069</strain>
    </source>
</reference>
<keyword evidence="2" id="KW-1185">Reference proteome</keyword>
<dbReference type="AlphaFoldDB" id="A0A4Y8Q847"/>
<name>A0A4Y8Q847_9BACL</name>
<evidence type="ECO:0000313" key="2">
    <source>
        <dbReference type="Proteomes" id="UP000298246"/>
    </source>
</evidence>
<proteinExistence type="predicted"/>
<gene>
    <name evidence="1" type="ORF">B5M42_04515</name>
</gene>
<dbReference type="Proteomes" id="UP000298246">
    <property type="component" value="Unassembled WGS sequence"/>
</dbReference>
<comment type="caution">
    <text evidence="1">The sequence shown here is derived from an EMBL/GenBank/DDBJ whole genome shotgun (WGS) entry which is preliminary data.</text>
</comment>
<dbReference type="EMBL" id="MYFO01000004">
    <property type="protein sequence ID" value="TFE90535.1"/>
    <property type="molecule type" value="Genomic_DNA"/>
</dbReference>
<sequence length="118" mass="14025">MSLQFLLQDKPTKLWKDRMIEFDDELFTEERLELSDKLLGSYVNKLEAIQKDEDKRDVKIMSAVKDVVIAFNELNDEHDYFIDTMEREELAEFIDKAAKAAGLEIEDGFDITEEWREW</sequence>